<dbReference type="InterPro" id="IPR000590">
    <property type="entry name" value="HMG_CoA_synt_AS"/>
</dbReference>
<dbReference type="InterPro" id="IPR009818">
    <property type="entry name" value="PAM2_motif"/>
</dbReference>
<sequence length="1553" mass="174987">MSDGFDRAPEQTRPLRAPSSSPDNIPQQNSESAMAKPQVVVAPVLMSKLSVNAPEFYPSSYSSNYTESYEDGCEDYPTLSEYVQDFLNHLTEQPGSFETEIGQFAETLNGWVTTDDALQELVELIYQQATSIPNFSYMGARLCNYLSHHLTISPQSGNFRQLLLQRCRTEYEVKDQAAKGDEVTRKRFHAFVLFLGELYLNLEIKGTNGQVTRADILQVGLRELLNALFSNPMDDNLICAVKLLKLTGSVLEDAWKEKGKTDMEEIIQRIENVVLDANCSRDVKQMLLKLVELRSSNWGRVHAASTYREATPENDPNYFMNEPTFYTSDGIPFTAADPDYQEKYQELLEREDFFPDYEENGTDLSGGGDPYLDDIDDEMDPEIEEAYEKFCLESEHARDTPLPWKDILSTVSVMAAEVQMVLYEDDSVQVQYVDGSRLQLSPCGSEFLFEKAPPVSAHPLQQPERIRQRTHFVISAYREQLQRALDFRNSFATCPFLSESIIPSEMKTHILIDVSEVRWPGLDTDDGMTCMQSGTVRISSLDGHAYLCLPKSQHEFTVHFLCKVSQQPDSSIEVSEKNNKGKKDKQVEKTGKICTHGSLSGQRLKNKENELYHQIMKSKEHSEKSCVNGAKRREVLSSPRMKDACVYTWVKQCWSVASCPEKWKYPLSLALRFHNKISSMSGIDADITQKRMLTSDVSEERGKEVSVLPRALLLSCPAPHLHRWNFSDSLSQKQFGEEEYSYHELVKVVWYKGVTYRLTHKHVNSIEIYPGDGSVFKSEGAYLGNYFTYYSIREESEEREEKTYSVNNLPPDRPGSPFSVCSLIKQAIRILQHCAKMRLSLSHNYRICCWKMVPGINDSSVLPLLLRESFVPGVGRFLAYSDDKVHAIFLDGITLTLNWNFGSFIEKRQANQGLTLGWCKLTFPDGQNQLIQIQHPRPYERYVTTVISWCRRLTQISQQEIPIHPSSSVPEESWSVASELEKIQKFNSILPIASSCCTEVSHHVSRRLLERVTTCRIQRADGDCDLAAVISFTMPGSLPLNAEACWPKDVGIVALEIYFPSQYVDQAELEKYDGVDAGKYTIGLGQAKMGFCTDREDINSLCMTVVQNLMERNSLSYDCIGRLEVGTETIIDKSKSVKSNLMQLFEESGNTDIEGIDTTNACYGGTAAVFNAVNWIESSSWDGRYALVVAGDIAVYATGNARPTGGVGAVAMLIGPNAPLIFERGLRGTHMQHAYDFYKPDMLSEYPIVDGKLSIQCYLSALDHCYSVYRKKIHARWQKEGNDRDFTLNDFGFMIFHSPYCKLVQKSLARMLLNDFLNDQNRDKNSIYSGLEAFGDVKLEDTYFDRDVEKAFMKASSELFNQKTKASLLVSNQNGNMYTSSVYGSLASVLAQYSPQQLAGKRIGVFSYGSGLAATLYSLKVTQDATPGSALDKIVASICDLKSRLDSRTCVAPDIFAENMKLREDTHHLANYIPQSSIDSLFEGTWYLVRVDEKHRRTYARRPSLNDDTLDEGVGLVPSSTTAEHIPSPAKKVPRLPATAAEPEAAVISNGEH</sequence>
<dbReference type="PANTHER" id="PTHR43323:SF4">
    <property type="entry name" value="HYDROXYMETHYLGLUTARYL-COA SYNTHASE, CYTOPLASMIC"/>
    <property type="match status" value="1"/>
</dbReference>
<feature type="binding site" evidence="26">
    <location>
        <position position="1302"/>
    </location>
    <ligand>
        <name>CoA</name>
        <dbReference type="ChEBI" id="CHEBI:57287"/>
    </ligand>
</feature>
<dbReference type="GO" id="GO:0010142">
    <property type="term" value="P:farnesyl diphosphate biosynthetic process, mevalonate pathway"/>
    <property type="evidence" value="ECO:0007669"/>
    <property type="project" value="InterPro"/>
</dbReference>
<dbReference type="Proteomes" id="UP000664991">
    <property type="component" value="Unassembled WGS sequence"/>
</dbReference>
<comment type="function">
    <text evidence="22">Acts as a coactivator in the regulation of translation initiation of poly(A)-containing mRNAs. Its stimulatory activity on translation is mediated via its action on PABPC1. Competes with PAIP2 for binding to PABPC1. Its association with EIF4A and PABPC1 may potentiate contacts between mRNA termini. May also be involved in translationally coupled mRNA turnover. Implicated with other RNA-binding proteins in the cytoplasmic deadenylation/translational and decay interplay of the FOS mRNA mediated by the major coding-region determinant of instability (mCRD) domain.</text>
</comment>
<evidence type="ECO:0000256" key="11">
    <source>
        <dbReference type="ARBA" id="ARBA00022845"/>
    </source>
</evidence>
<gene>
    <name evidence="29" type="ORF">JEQ12_006880</name>
</gene>
<accession>A0A836CU96</accession>
<feature type="active site" description="Proton donor/acceptor" evidence="25">
    <location>
        <position position="1128"/>
    </location>
</feature>
<comment type="function">
    <text evidence="18">Catalyzes the first irreversible step in ketogenesis, condensing acetyl-CoA to acetoacetyl-CoA to form HMG-CoA, which is converted by HMG-CoA reductase (HMGCR) into mevalonate.</text>
</comment>
<keyword evidence="15" id="KW-1207">Sterol metabolism</keyword>
<feature type="active site" description="Acyl-thioester intermediate" evidence="25">
    <location>
        <position position="1162"/>
    </location>
</feature>
<dbReference type="UniPathway" id="UPA00058">
    <property type="reaction ID" value="UER00102"/>
</dbReference>
<proteinExistence type="inferred from homology"/>
<comment type="similarity">
    <text evidence="3">Belongs to the thiolase-like superfamily. HMG-CoA synthase family.</text>
</comment>
<keyword evidence="13" id="KW-0756">Sterol biosynthesis</keyword>
<dbReference type="SUPFAM" id="SSF48371">
    <property type="entry name" value="ARM repeat"/>
    <property type="match status" value="1"/>
</dbReference>
<dbReference type="Gene3D" id="3.40.47.10">
    <property type="match status" value="1"/>
</dbReference>
<dbReference type="CDD" id="cd00827">
    <property type="entry name" value="init_cond_enzymes"/>
    <property type="match status" value="1"/>
</dbReference>
<dbReference type="FunFam" id="1.25.40.180:FF:000016">
    <property type="entry name" value="polyadenylate-binding protein-interacting protein 1 isoform X1"/>
    <property type="match status" value="1"/>
</dbReference>
<reference evidence="29 30" key="1">
    <citation type="submission" date="2020-12" db="EMBL/GenBank/DDBJ databases">
        <title>De novo assembly of Tibetan sheep genome.</title>
        <authorList>
            <person name="Li X."/>
        </authorList>
    </citation>
    <scope>NUCLEOTIDE SEQUENCE [LARGE SCALE GENOMIC DNA]</scope>
    <source>
        <tissue evidence="29">Heart</tissue>
    </source>
</reference>
<evidence type="ECO:0000256" key="23">
    <source>
        <dbReference type="ARBA" id="ARBA00063561"/>
    </source>
</evidence>
<evidence type="ECO:0000256" key="1">
    <source>
        <dbReference type="ARBA" id="ARBA00004496"/>
    </source>
</evidence>
<dbReference type="Pfam" id="PF15025">
    <property type="entry name" value="C5orf34-like_N"/>
    <property type="match status" value="1"/>
</dbReference>
<dbReference type="InterPro" id="IPR027865">
    <property type="entry name" value="C5orf34-like_C"/>
</dbReference>
<dbReference type="SUPFAM" id="SSF53901">
    <property type="entry name" value="Thiolase-like"/>
    <property type="match status" value="2"/>
</dbReference>
<evidence type="ECO:0000256" key="17">
    <source>
        <dbReference type="ARBA" id="ARBA00033130"/>
    </source>
</evidence>
<dbReference type="Pfam" id="PF08540">
    <property type="entry name" value="HMG_CoA_synt_C"/>
    <property type="match status" value="1"/>
</dbReference>
<organism evidence="29 30">
    <name type="scientific">Ovis aries</name>
    <name type="common">Sheep</name>
    <dbReference type="NCBI Taxonomy" id="9940"/>
    <lineage>
        <taxon>Eukaryota</taxon>
        <taxon>Metazoa</taxon>
        <taxon>Chordata</taxon>
        <taxon>Craniata</taxon>
        <taxon>Vertebrata</taxon>
        <taxon>Euteleostomi</taxon>
        <taxon>Mammalia</taxon>
        <taxon>Eutheria</taxon>
        <taxon>Laurasiatheria</taxon>
        <taxon>Artiodactyla</taxon>
        <taxon>Ruminantia</taxon>
        <taxon>Pecora</taxon>
        <taxon>Bovidae</taxon>
        <taxon>Caprinae</taxon>
        <taxon>Ovis</taxon>
    </lineage>
</organism>
<dbReference type="GO" id="GO:0005737">
    <property type="term" value="C:cytoplasm"/>
    <property type="evidence" value="ECO:0007669"/>
    <property type="project" value="UniProtKB-SubCell"/>
</dbReference>
<evidence type="ECO:0000256" key="9">
    <source>
        <dbReference type="ARBA" id="ARBA00022679"/>
    </source>
</evidence>
<evidence type="ECO:0000256" key="27">
    <source>
        <dbReference type="SAM" id="MobiDB-lite"/>
    </source>
</evidence>
<dbReference type="Pfam" id="PF22834">
    <property type="entry name" value="Polo_box_4"/>
    <property type="match status" value="1"/>
</dbReference>
<evidence type="ECO:0000256" key="7">
    <source>
        <dbReference type="ARBA" id="ARBA00022516"/>
    </source>
</evidence>
<dbReference type="Gene3D" id="1.25.40.180">
    <property type="match status" value="1"/>
</dbReference>
<dbReference type="InterPro" id="IPR053900">
    <property type="entry name" value="C5orf34-like_dom"/>
</dbReference>
<keyword evidence="7" id="KW-0444">Lipid biosynthesis</keyword>
<evidence type="ECO:0000256" key="10">
    <source>
        <dbReference type="ARBA" id="ARBA00022778"/>
    </source>
</evidence>
<dbReference type="PANTHER" id="PTHR43323">
    <property type="entry name" value="3-HYDROXY-3-METHYLGLUTARYL COENZYME A SYNTHASE"/>
    <property type="match status" value="1"/>
</dbReference>
<evidence type="ECO:0000313" key="30">
    <source>
        <dbReference type="Proteomes" id="UP000664991"/>
    </source>
</evidence>
<evidence type="ECO:0000256" key="15">
    <source>
        <dbReference type="ARBA" id="ARBA00023166"/>
    </source>
</evidence>
<feature type="region of interest" description="Disordered" evidence="27">
    <location>
        <begin position="1504"/>
        <end position="1553"/>
    </location>
</feature>
<name>A0A836CU96_SHEEP</name>
<evidence type="ECO:0000256" key="22">
    <source>
        <dbReference type="ARBA" id="ARBA00053366"/>
    </source>
</evidence>
<dbReference type="GO" id="GO:0006084">
    <property type="term" value="P:acetyl-CoA metabolic process"/>
    <property type="evidence" value="ECO:0007669"/>
    <property type="project" value="InterPro"/>
</dbReference>
<evidence type="ECO:0000256" key="21">
    <source>
        <dbReference type="ARBA" id="ARBA00049887"/>
    </source>
</evidence>
<dbReference type="Pfam" id="PF15016">
    <property type="entry name" value="C5orf34_C"/>
    <property type="match status" value="1"/>
</dbReference>
<feature type="binding site" evidence="26">
    <location>
        <position position="1306"/>
    </location>
    <ligand>
        <name>CoA</name>
        <dbReference type="ChEBI" id="CHEBI:57287"/>
    </ligand>
</feature>
<dbReference type="GO" id="GO:0006417">
    <property type="term" value="P:regulation of translation"/>
    <property type="evidence" value="ECO:0007669"/>
    <property type="project" value="UniProtKB-KW"/>
</dbReference>
<dbReference type="PROSITE" id="PS01226">
    <property type="entry name" value="HMG_COA_SYNTHASE"/>
    <property type="match status" value="1"/>
</dbReference>
<keyword evidence="12" id="KW-0752">Steroid biosynthesis</keyword>
<keyword evidence="14" id="KW-0443">Lipid metabolism</keyword>
<comment type="subcellular location">
    <subcellularLocation>
        <location evidence="1">Cytoplasm</location>
    </subcellularLocation>
</comment>
<feature type="domain" description="MIF4G" evidence="28">
    <location>
        <begin position="80"/>
        <end position="297"/>
    </location>
</feature>
<evidence type="ECO:0000256" key="16">
    <source>
        <dbReference type="ARBA" id="ARBA00023221"/>
    </source>
</evidence>
<keyword evidence="16" id="KW-0753">Steroid metabolism</keyword>
<dbReference type="InterPro" id="IPR027830">
    <property type="entry name" value="C5orf34-like_N"/>
</dbReference>
<dbReference type="Pfam" id="PF02854">
    <property type="entry name" value="MIF4G"/>
    <property type="match status" value="1"/>
</dbReference>
<dbReference type="FunFam" id="3.40.47.10:FF:000008">
    <property type="entry name" value="3-hydroxy-3-methylglutaryl coenzyme A synthase"/>
    <property type="match status" value="1"/>
</dbReference>
<dbReference type="Pfam" id="PF22833">
    <property type="entry name" value="C5orf34_2nd"/>
    <property type="match status" value="1"/>
</dbReference>
<dbReference type="InterPro" id="IPR013746">
    <property type="entry name" value="HMG_CoA_synt_C_dom"/>
</dbReference>
<dbReference type="InterPro" id="IPR010122">
    <property type="entry name" value="HMG_CoA_synthase_euk"/>
</dbReference>
<evidence type="ECO:0000256" key="20">
    <source>
        <dbReference type="ARBA" id="ARBA00041048"/>
    </source>
</evidence>
<keyword evidence="11" id="KW-0810">Translation regulation</keyword>
<evidence type="ECO:0000256" key="6">
    <source>
        <dbReference type="ARBA" id="ARBA00022490"/>
    </source>
</evidence>
<evidence type="ECO:0000256" key="25">
    <source>
        <dbReference type="PIRSR" id="PIRSR610122-1"/>
    </source>
</evidence>
<evidence type="ECO:0000259" key="28">
    <source>
        <dbReference type="SMART" id="SM00543"/>
    </source>
</evidence>
<feature type="compositionally biased region" description="Basic and acidic residues" evidence="27">
    <location>
        <begin position="1"/>
        <end position="10"/>
    </location>
</feature>
<dbReference type="Pfam" id="PF07145">
    <property type="entry name" value="PAM2"/>
    <property type="match status" value="1"/>
</dbReference>
<evidence type="ECO:0000256" key="19">
    <source>
        <dbReference type="ARBA" id="ARBA00040069"/>
    </source>
</evidence>
<comment type="subunit">
    <text evidence="4">Homodimer.</text>
</comment>
<comment type="caution">
    <text evidence="29">The sequence shown here is derived from an EMBL/GenBank/DDBJ whole genome shotgun (WGS) entry which is preliminary data.</text>
</comment>
<evidence type="ECO:0000256" key="8">
    <source>
        <dbReference type="ARBA" id="ARBA00022548"/>
    </source>
</evidence>
<dbReference type="GO" id="GO:0004421">
    <property type="term" value="F:hydroxymethylglutaryl-CoA synthase activity"/>
    <property type="evidence" value="ECO:0007669"/>
    <property type="project" value="UniProtKB-EC"/>
</dbReference>
<evidence type="ECO:0000256" key="5">
    <source>
        <dbReference type="ARBA" id="ARBA00012978"/>
    </source>
</evidence>
<dbReference type="InterPro" id="IPR003890">
    <property type="entry name" value="MIF4G-like_typ-3"/>
</dbReference>
<evidence type="ECO:0000256" key="14">
    <source>
        <dbReference type="ARBA" id="ARBA00023098"/>
    </source>
</evidence>
<feature type="active site" description="Proton donor/acceptor" evidence="25">
    <location>
        <position position="1297"/>
    </location>
</feature>
<dbReference type="Pfam" id="PF01154">
    <property type="entry name" value="HMG_CoA_synt_N"/>
    <property type="match status" value="1"/>
</dbReference>
<comment type="subunit">
    <text evidence="23">Interacts with the RRM1-RRM2 and C-terminus regions of PABPC1 in a 1:1 stoichiometry. Interacts with EIF4A.</text>
</comment>
<evidence type="ECO:0000256" key="26">
    <source>
        <dbReference type="PIRSR" id="PIRSR610122-2"/>
    </source>
</evidence>
<comment type="pathway">
    <text evidence="2">Metabolic intermediate biosynthesis; (R)-mevalonate biosynthesis; (R)-mevalonate from acetyl-CoA: step 2/3.</text>
</comment>
<comment type="catalytic activity">
    <reaction evidence="21">
        <text>acetoacetyl-CoA + acetyl-CoA + H2O = (3S)-3-hydroxy-3-methylglutaryl-CoA + CoA + H(+)</text>
        <dbReference type="Rhea" id="RHEA:10188"/>
        <dbReference type="ChEBI" id="CHEBI:15377"/>
        <dbReference type="ChEBI" id="CHEBI:15378"/>
        <dbReference type="ChEBI" id="CHEBI:43074"/>
        <dbReference type="ChEBI" id="CHEBI:57286"/>
        <dbReference type="ChEBI" id="CHEBI:57287"/>
        <dbReference type="ChEBI" id="CHEBI:57288"/>
        <dbReference type="EC" id="2.3.3.10"/>
    </reaction>
    <physiologicalReaction direction="left-to-right" evidence="21">
        <dbReference type="Rhea" id="RHEA:10189"/>
    </physiologicalReaction>
</comment>
<evidence type="ECO:0000256" key="3">
    <source>
        <dbReference type="ARBA" id="ARBA00007061"/>
    </source>
</evidence>
<dbReference type="InterPro" id="IPR016039">
    <property type="entry name" value="Thiolase-like"/>
</dbReference>
<dbReference type="InterPro" id="IPR016024">
    <property type="entry name" value="ARM-type_fold"/>
</dbReference>
<keyword evidence="9" id="KW-0808">Transferase</keyword>
<evidence type="ECO:0000256" key="24">
    <source>
        <dbReference type="ARBA" id="ARBA00074029"/>
    </source>
</evidence>
<evidence type="ECO:0000256" key="18">
    <source>
        <dbReference type="ARBA" id="ARBA00037714"/>
    </source>
</evidence>
<feature type="binding site" evidence="26">
    <location>
        <position position="1254"/>
    </location>
    <ligand>
        <name>CoA</name>
        <dbReference type="ChEBI" id="CHEBI:57287"/>
    </ligand>
</feature>
<feature type="compositionally biased region" description="Polar residues" evidence="27">
    <location>
        <begin position="18"/>
        <end position="32"/>
    </location>
</feature>
<dbReference type="InterPro" id="IPR013528">
    <property type="entry name" value="HMG_CoA_synth_N"/>
</dbReference>
<dbReference type="GO" id="GO:0006695">
    <property type="term" value="P:cholesterol biosynthetic process"/>
    <property type="evidence" value="ECO:0007669"/>
    <property type="project" value="UniProtKB-KW"/>
</dbReference>
<keyword evidence="6" id="KW-0963">Cytoplasm</keyword>
<keyword evidence="8" id="KW-0153">Cholesterol metabolism</keyword>
<keyword evidence="10" id="KW-0152">Cholesterol biosynthesis</keyword>
<feature type="binding site" evidence="26">
    <location>
        <position position="1200"/>
    </location>
    <ligand>
        <name>CoA</name>
        <dbReference type="ChEBI" id="CHEBI:57287"/>
    </ligand>
</feature>
<dbReference type="EC" id="2.3.3.10" evidence="5"/>
<feature type="region of interest" description="Disordered" evidence="27">
    <location>
        <begin position="1"/>
        <end position="34"/>
    </location>
</feature>
<dbReference type="SMART" id="SM00543">
    <property type="entry name" value="MIF4G"/>
    <property type="match status" value="1"/>
</dbReference>
<dbReference type="InterPro" id="IPR053899">
    <property type="entry name" value="C5orf34-like_2nd"/>
</dbReference>
<dbReference type="Gene3D" id="2.40.50.40">
    <property type="match status" value="1"/>
</dbReference>
<evidence type="ECO:0000256" key="2">
    <source>
        <dbReference type="ARBA" id="ARBA00005218"/>
    </source>
</evidence>
<dbReference type="EMBL" id="JAEMGP010000016">
    <property type="protein sequence ID" value="KAG5199180.1"/>
    <property type="molecule type" value="Genomic_DNA"/>
</dbReference>
<evidence type="ECO:0000256" key="4">
    <source>
        <dbReference type="ARBA" id="ARBA00011738"/>
    </source>
</evidence>
<evidence type="ECO:0000256" key="12">
    <source>
        <dbReference type="ARBA" id="ARBA00022955"/>
    </source>
</evidence>
<evidence type="ECO:0000313" key="29">
    <source>
        <dbReference type="EMBL" id="KAG5199180.1"/>
    </source>
</evidence>
<evidence type="ECO:0000256" key="13">
    <source>
        <dbReference type="ARBA" id="ARBA00023011"/>
    </source>
</evidence>
<dbReference type="NCBIfam" id="TIGR01833">
    <property type="entry name" value="HMG-CoA-S_euk"/>
    <property type="match status" value="1"/>
</dbReference>
<protein>
    <recommendedName>
        <fullName evidence="19">Hydroxymethylglutaryl-CoA synthase, cytoplasmic</fullName>
        <ecNumber evidence="5">2.3.3.10</ecNumber>
    </recommendedName>
    <alternativeName>
        <fullName evidence="17">3-hydroxy-3-methylglutaryl coenzyme A synthase</fullName>
    </alternativeName>
    <alternativeName>
        <fullName evidence="20">Hydroxymethylglutaryl-CoA synthase, mitochondrial</fullName>
    </alternativeName>
    <alternativeName>
        <fullName evidence="24">Polyadenylate-binding protein-interacting protein 1</fullName>
    </alternativeName>
</protein>
<dbReference type="GO" id="GO:0003723">
    <property type="term" value="F:RNA binding"/>
    <property type="evidence" value="ECO:0007669"/>
    <property type="project" value="InterPro"/>
</dbReference>